<keyword evidence="1" id="KW-0812">Transmembrane</keyword>
<dbReference type="EMBL" id="JACJJG010000032">
    <property type="protein sequence ID" value="MBM6673704.1"/>
    <property type="molecule type" value="Genomic_DNA"/>
</dbReference>
<reference evidence="2" key="1">
    <citation type="submission" date="2020-08" db="EMBL/GenBank/DDBJ databases">
        <authorList>
            <person name="Cejkova D."/>
            <person name="Kubasova T."/>
            <person name="Jahodarova E."/>
            <person name="Rychlik I."/>
        </authorList>
    </citation>
    <scope>NUCLEOTIDE SEQUENCE</scope>
    <source>
        <strain evidence="2">An824</strain>
    </source>
</reference>
<feature type="transmembrane region" description="Helical" evidence="1">
    <location>
        <begin position="104"/>
        <end position="125"/>
    </location>
</feature>
<keyword evidence="1" id="KW-0472">Membrane</keyword>
<feature type="transmembrane region" description="Helical" evidence="1">
    <location>
        <begin position="234"/>
        <end position="256"/>
    </location>
</feature>
<accession>A0A939B5S8</accession>
<dbReference type="RefSeq" id="WP_205104550.1">
    <property type="nucleotide sequence ID" value="NZ_JACJJG010000032.1"/>
</dbReference>
<protein>
    <submittedName>
        <fullName evidence="2">Uncharacterized protein</fullName>
    </submittedName>
</protein>
<sequence length="274" mass="30497">MSNFDIKRFAKVAQWTWRMNFKGALSYAAGMSFGFLCTYIGWIYPYLKGMDAGGEERMVHSISFCTLVYLLIFIISGTWIFADMKTKAACTTVKLQPASDLEKFLVRFLGVTLGVAVMGIVSFCIADIVRIVACLITGVDYVTFSLPYFLQMVFTNADITGNLTSAGSTYPTAVNFVAAGWCFWAQSLYILGGTALRRYQFAITSTVHAALFIAMTVVVAYGNGNIEATVMDEGLAPTFYTIGAVLFGIAVLNWWFSYRIFKRMQVINNKWINL</sequence>
<dbReference type="AlphaFoldDB" id="A0A939B5S8"/>
<dbReference type="Proteomes" id="UP000706891">
    <property type="component" value="Unassembled WGS sequence"/>
</dbReference>
<gene>
    <name evidence="2" type="ORF">H6A34_07425</name>
</gene>
<evidence type="ECO:0000313" key="2">
    <source>
        <dbReference type="EMBL" id="MBM6673704.1"/>
    </source>
</evidence>
<feature type="transmembrane region" description="Helical" evidence="1">
    <location>
        <begin position="59"/>
        <end position="82"/>
    </location>
</feature>
<name>A0A939B5S8_9BACT</name>
<reference evidence="2" key="2">
    <citation type="journal article" date="2021" name="Sci. Rep.">
        <title>The distribution of antibiotic resistance genes in chicken gut microbiota commensals.</title>
        <authorList>
            <person name="Juricova H."/>
            <person name="Matiasovicova J."/>
            <person name="Kubasova T."/>
            <person name="Cejkova D."/>
            <person name="Rychlik I."/>
        </authorList>
    </citation>
    <scope>NUCLEOTIDE SEQUENCE</scope>
    <source>
        <strain evidence="2">An824</strain>
    </source>
</reference>
<proteinExistence type="predicted"/>
<feature type="transmembrane region" description="Helical" evidence="1">
    <location>
        <begin position="201"/>
        <end position="222"/>
    </location>
</feature>
<organism evidence="2 3">
    <name type="scientific">Marseilla massiliensis</name>
    <dbReference type="NCBI Taxonomy" id="1841864"/>
    <lineage>
        <taxon>Bacteria</taxon>
        <taxon>Pseudomonadati</taxon>
        <taxon>Bacteroidota</taxon>
        <taxon>Bacteroidia</taxon>
        <taxon>Bacteroidales</taxon>
        <taxon>Prevotellaceae</taxon>
        <taxon>Marseilla</taxon>
    </lineage>
</organism>
<feature type="transmembrane region" description="Helical" evidence="1">
    <location>
        <begin position="132"/>
        <end position="150"/>
    </location>
</feature>
<feature type="transmembrane region" description="Helical" evidence="1">
    <location>
        <begin position="24"/>
        <end position="47"/>
    </location>
</feature>
<keyword evidence="3" id="KW-1185">Reference proteome</keyword>
<evidence type="ECO:0000256" key="1">
    <source>
        <dbReference type="SAM" id="Phobius"/>
    </source>
</evidence>
<evidence type="ECO:0000313" key="3">
    <source>
        <dbReference type="Proteomes" id="UP000706891"/>
    </source>
</evidence>
<keyword evidence="1" id="KW-1133">Transmembrane helix</keyword>
<comment type="caution">
    <text evidence="2">The sequence shown here is derived from an EMBL/GenBank/DDBJ whole genome shotgun (WGS) entry which is preliminary data.</text>
</comment>
<feature type="transmembrane region" description="Helical" evidence="1">
    <location>
        <begin position="170"/>
        <end position="189"/>
    </location>
</feature>